<dbReference type="Proteomes" id="UP000229340">
    <property type="component" value="Chromosome"/>
</dbReference>
<reference evidence="4" key="1">
    <citation type="submission" date="2017-11" db="EMBL/GenBank/DDBJ databases">
        <title>Complete genome sequence of Moraxella osloensis NP7 isolated from human skin.</title>
        <authorList>
            <person name="Lee K."/>
            <person name="Lim J.Y."/>
            <person name="Hwang I."/>
        </authorList>
    </citation>
    <scope>NUCLEOTIDE SEQUENCE [LARGE SCALE GENOMIC DNA]</scope>
    <source>
        <strain evidence="4">NP7</strain>
    </source>
</reference>
<evidence type="ECO:0000259" key="2">
    <source>
        <dbReference type="Pfam" id="PF03976"/>
    </source>
</evidence>
<gene>
    <name evidence="3" type="ORF">NP7_05090</name>
</gene>
<dbReference type="Gene3D" id="3.40.50.300">
    <property type="entry name" value="P-loop containing nucleotide triphosphate hydrolases"/>
    <property type="match status" value="2"/>
</dbReference>
<protein>
    <submittedName>
        <fullName evidence="3">ATPase</fullName>
    </submittedName>
</protein>
<sequence>MPTQNSNSLTNSLNNNLNTKLDNNNTAASVPTNHAAKSTKTDKAHKTPPATLEAQLSFDLITEQTTLREQRAGKNSRGLLILVNGMENSGKGEAVKALTEWMDARYIKVHATMGQHPSRYQPIWQRHTWQLPRKGEIAVYFGSWYADLIRYVFDCGDDIDEQRLQQMIEDIEAFEQDLVNNNTDIVKCWFSVDNKTLKKRLTDKAPDPEQLYHLDWFRKKDVKRFKRFSSKLMGLQSSWHPIDGQDIDASNIQFANIVLAALQTMNQLSAAEDALDNPQKADKSANPKKDENPVKPTPLPFKPTPLIDELVNVESHALAKADYKEQLHSKQHILAELIRERGQRHIIFVFEGMDAAGKGGAIRRIIAPLDPREFSIHAISAPTEDELKHAYLWRFWTRLPHDEMADVDIVYLSKKFKRNKCIALLKQRLHNSRVTIFDRSWYGRVLVERIEGFAKEADWQRAYGEINRFENDLVQSKAILVKFWLAISEEEELKRFRAREQTPNKQFKITDDDWRNRAKWHEYVQAASDMIHLTHHKKRPWYVIATDDKYTARLKILDAIISELSKNL</sequence>
<accession>A0A2D2LUJ0</accession>
<feature type="domain" description="Polyphosphate kinase-2-related" evidence="2">
    <location>
        <begin position="432"/>
        <end position="565"/>
    </location>
</feature>
<dbReference type="Pfam" id="PF03976">
    <property type="entry name" value="PPK2"/>
    <property type="match status" value="3"/>
</dbReference>
<feature type="compositionally biased region" description="Low complexity" evidence="1">
    <location>
        <begin position="1"/>
        <end position="26"/>
    </location>
</feature>
<feature type="domain" description="Polyphosphate kinase-2-related" evidence="2">
    <location>
        <begin position="62"/>
        <end position="230"/>
    </location>
</feature>
<name>A0A2D2LUJ0_FAUOS</name>
<proteinExistence type="predicted"/>
<feature type="region of interest" description="Disordered" evidence="1">
    <location>
        <begin position="1"/>
        <end position="49"/>
    </location>
</feature>
<feature type="compositionally biased region" description="Basic and acidic residues" evidence="1">
    <location>
        <begin position="279"/>
        <end position="293"/>
    </location>
</feature>
<evidence type="ECO:0000256" key="1">
    <source>
        <dbReference type="SAM" id="MobiDB-lite"/>
    </source>
</evidence>
<organism evidence="3 4">
    <name type="scientific">Faucicola osloensis</name>
    <name type="common">Moraxella osloensis</name>
    <dbReference type="NCBI Taxonomy" id="34062"/>
    <lineage>
        <taxon>Bacteria</taxon>
        <taxon>Pseudomonadati</taxon>
        <taxon>Pseudomonadota</taxon>
        <taxon>Gammaproteobacteria</taxon>
        <taxon>Moraxellales</taxon>
        <taxon>Moraxellaceae</taxon>
        <taxon>Faucicola</taxon>
    </lineage>
</organism>
<evidence type="ECO:0000313" key="4">
    <source>
        <dbReference type="Proteomes" id="UP000229340"/>
    </source>
</evidence>
<dbReference type="InterPro" id="IPR027417">
    <property type="entry name" value="P-loop_NTPase"/>
</dbReference>
<dbReference type="SUPFAM" id="SSF52540">
    <property type="entry name" value="P-loop containing nucleoside triphosphate hydrolases"/>
    <property type="match status" value="2"/>
</dbReference>
<dbReference type="STRING" id="34062.AXE82_01215"/>
<dbReference type="AlphaFoldDB" id="A0A2D2LUJ0"/>
<feature type="compositionally biased region" description="Polar residues" evidence="1">
    <location>
        <begin position="27"/>
        <end position="38"/>
    </location>
</feature>
<dbReference type="PANTHER" id="PTHR34383:SF3">
    <property type="entry name" value="POLYPHOSPHATE:AMP PHOSPHOTRANSFERASE"/>
    <property type="match status" value="1"/>
</dbReference>
<feature type="domain" description="Polyphosphate kinase-2-related" evidence="2">
    <location>
        <begin position="318"/>
        <end position="402"/>
    </location>
</feature>
<dbReference type="EMBL" id="CP024443">
    <property type="protein sequence ID" value="ATR78684.1"/>
    <property type="molecule type" value="Genomic_DNA"/>
</dbReference>
<dbReference type="PANTHER" id="PTHR34383">
    <property type="entry name" value="POLYPHOSPHATE:AMP PHOSPHOTRANSFERASE-RELATED"/>
    <property type="match status" value="1"/>
</dbReference>
<dbReference type="InterPro" id="IPR022488">
    <property type="entry name" value="PPK2-related"/>
</dbReference>
<dbReference type="RefSeq" id="WP_100269954.1">
    <property type="nucleotide sequence ID" value="NZ_CP024443.1"/>
</dbReference>
<evidence type="ECO:0000313" key="3">
    <source>
        <dbReference type="EMBL" id="ATR78684.1"/>
    </source>
</evidence>
<feature type="region of interest" description="Disordered" evidence="1">
    <location>
        <begin position="274"/>
        <end position="299"/>
    </location>
</feature>